<gene>
    <name evidence="3" type="ORF">ACFPGP_09185</name>
</gene>
<dbReference type="InterPro" id="IPR008335">
    <property type="entry name" value="Mopterin_OxRdtase_euk"/>
</dbReference>
<dbReference type="SUPFAM" id="SSF81342">
    <property type="entry name" value="Transmembrane di-heme cytochromes"/>
    <property type="match status" value="1"/>
</dbReference>
<feature type="transmembrane region" description="Helical" evidence="1">
    <location>
        <begin position="62"/>
        <end position="80"/>
    </location>
</feature>
<evidence type="ECO:0000313" key="4">
    <source>
        <dbReference type="Proteomes" id="UP001596087"/>
    </source>
</evidence>
<feature type="domain" description="Oxidoreductase molybdopterin-binding" evidence="2">
    <location>
        <begin position="253"/>
        <end position="383"/>
    </location>
</feature>
<keyword evidence="4" id="KW-1185">Reference proteome</keyword>
<organism evidence="3 4">
    <name type="scientific">Nocardioides taihuensis</name>
    <dbReference type="NCBI Taxonomy" id="1835606"/>
    <lineage>
        <taxon>Bacteria</taxon>
        <taxon>Bacillati</taxon>
        <taxon>Actinomycetota</taxon>
        <taxon>Actinomycetes</taxon>
        <taxon>Propionibacteriales</taxon>
        <taxon>Nocardioidaceae</taxon>
        <taxon>Nocardioides</taxon>
    </lineage>
</organism>
<dbReference type="PANTHER" id="PTHR43032:SF2">
    <property type="entry name" value="BLL0505 PROTEIN"/>
    <property type="match status" value="1"/>
</dbReference>
<dbReference type="PRINTS" id="PR00407">
    <property type="entry name" value="EUMOPTERIN"/>
</dbReference>
<evidence type="ECO:0000256" key="1">
    <source>
        <dbReference type="SAM" id="Phobius"/>
    </source>
</evidence>
<feature type="transmembrane region" description="Helical" evidence="1">
    <location>
        <begin position="101"/>
        <end position="123"/>
    </location>
</feature>
<dbReference type="Proteomes" id="UP001596087">
    <property type="component" value="Unassembled WGS sequence"/>
</dbReference>
<evidence type="ECO:0000313" key="3">
    <source>
        <dbReference type="EMBL" id="MFC5176844.1"/>
    </source>
</evidence>
<accession>A0ABW0BHP1</accession>
<dbReference type="SUPFAM" id="SSF56524">
    <property type="entry name" value="Oxidoreductase molybdopterin-binding domain"/>
    <property type="match status" value="1"/>
</dbReference>
<protein>
    <submittedName>
        <fullName evidence="3">Molybdopterin-dependent oxidoreductase</fullName>
    </submittedName>
</protein>
<dbReference type="Gene3D" id="3.90.420.10">
    <property type="entry name" value="Oxidoreductase, molybdopterin-binding domain"/>
    <property type="match status" value="1"/>
</dbReference>
<proteinExistence type="predicted"/>
<feature type="transmembrane region" description="Helical" evidence="1">
    <location>
        <begin position="22"/>
        <end position="42"/>
    </location>
</feature>
<dbReference type="InterPro" id="IPR016174">
    <property type="entry name" value="Di-haem_cyt_TM"/>
</dbReference>
<dbReference type="EMBL" id="JBHSKD010000008">
    <property type="protein sequence ID" value="MFC5176844.1"/>
    <property type="molecule type" value="Genomic_DNA"/>
</dbReference>
<reference evidence="4" key="1">
    <citation type="journal article" date="2019" name="Int. J. Syst. Evol. Microbiol.">
        <title>The Global Catalogue of Microorganisms (GCM) 10K type strain sequencing project: providing services to taxonomists for standard genome sequencing and annotation.</title>
        <authorList>
            <consortium name="The Broad Institute Genomics Platform"/>
            <consortium name="The Broad Institute Genome Sequencing Center for Infectious Disease"/>
            <person name="Wu L."/>
            <person name="Ma J."/>
        </authorList>
    </citation>
    <scope>NUCLEOTIDE SEQUENCE [LARGE SCALE GENOMIC DNA]</scope>
    <source>
        <strain evidence="4">DFY41</strain>
    </source>
</reference>
<comment type="caution">
    <text evidence="3">The sequence shown here is derived from an EMBL/GenBank/DDBJ whole genome shotgun (WGS) entry which is preliminary data.</text>
</comment>
<dbReference type="CDD" id="cd00321">
    <property type="entry name" value="SO_family_Moco"/>
    <property type="match status" value="1"/>
</dbReference>
<keyword evidence="1" id="KW-0472">Membrane</keyword>
<evidence type="ECO:0000259" key="2">
    <source>
        <dbReference type="Pfam" id="PF00174"/>
    </source>
</evidence>
<sequence length="384" mass="40466">MRAPSESDFGSRLRSAAVAARVGTWLGVCFLVAFVTGLVSHYAQTGHQPVPFPASPAWGYRLTQGVHVAAGTAAVPLLLVKLWTVYPRLFQPLPRGRARALVLAGLERGSIAVLVAAAIFQLVTGLANAAQWYPWSFSFRSSHYAIAWVAIGALLLHVAVKLPVVRDAWLTDVDGTTHDRPAAVEPGSLTRRGLLRTTWLAAGVAVVATAASGVPGLRRASVLAVRSGEGPGGVPINRSAAAAGVTADAVGPSYRLQVAHGDRLVELSRDDLVAMPQATEVLPIACVEGWSASGTWTGVRLRDLLALVGAPADSTVRLTSLQTRYAFGTSTLPGQFAADPRTLLALGLAGEDLALDHGFPCRLIAPDRPGVLQTKWVRRIEVLA</sequence>
<dbReference type="RefSeq" id="WP_378589433.1">
    <property type="nucleotide sequence ID" value="NZ_JBHSKD010000008.1"/>
</dbReference>
<dbReference type="Pfam" id="PF00174">
    <property type="entry name" value="Oxidored_molyb"/>
    <property type="match status" value="1"/>
</dbReference>
<feature type="transmembrane region" description="Helical" evidence="1">
    <location>
        <begin position="143"/>
        <end position="160"/>
    </location>
</feature>
<keyword evidence="1" id="KW-1133">Transmembrane helix</keyword>
<name>A0ABW0BHP1_9ACTN</name>
<dbReference type="InterPro" id="IPR036374">
    <property type="entry name" value="OxRdtase_Mopterin-bd_sf"/>
</dbReference>
<feature type="transmembrane region" description="Helical" evidence="1">
    <location>
        <begin position="198"/>
        <end position="217"/>
    </location>
</feature>
<keyword evidence="1" id="KW-0812">Transmembrane</keyword>
<dbReference type="PANTHER" id="PTHR43032">
    <property type="entry name" value="PROTEIN-METHIONINE-SULFOXIDE REDUCTASE"/>
    <property type="match status" value="1"/>
</dbReference>
<dbReference type="InterPro" id="IPR000572">
    <property type="entry name" value="OxRdtase_Mopterin-bd_dom"/>
</dbReference>